<name>A0A6A5TGK8_9PLEO</name>
<feature type="region of interest" description="Disordered" evidence="1">
    <location>
        <begin position="118"/>
        <end position="152"/>
    </location>
</feature>
<keyword evidence="3" id="KW-1185">Reference proteome</keyword>
<reference evidence="2" key="1">
    <citation type="journal article" date="2020" name="Stud. Mycol.">
        <title>101 Dothideomycetes genomes: a test case for predicting lifestyles and emergence of pathogens.</title>
        <authorList>
            <person name="Haridas S."/>
            <person name="Albert R."/>
            <person name="Binder M."/>
            <person name="Bloem J."/>
            <person name="Labutti K."/>
            <person name="Salamov A."/>
            <person name="Andreopoulos B."/>
            <person name="Baker S."/>
            <person name="Barry K."/>
            <person name="Bills G."/>
            <person name="Bluhm B."/>
            <person name="Cannon C."/>
            <person name="Castanera R."/>
            <person name="Culley D."/>
            <person name="Daum C."/>
            <person name="Ezra D."/>
            <person name="Gonzalez J."/>
            <person name="Henrissat B."/>
            <person name="Kuo A."/>
            <person name="Liang C."/>
            <person name="Lipzen A."/>
            <person name="Lutzoni F."/>
            <person name="Magnuson J."/>
            <person name="Mondo S."/>
            <person name="Nolan M."/>
            <person name="Ohm R."/>
            <person name="Pangilinan J."/>
            <person name="Park H.-J."/>
            <person name="Ramirez L."/>
            <person name="Alfaro M."/>
            <person name="Sun H."/>
            <person name="Tritt A."/>
            <person name="Yoshinaga Y."/>
            <person name="Zwiers L.-H."/>
            <person name="Turgeon B."/>
            <person name="Goodwin S."/>
            <person name="Spatafora J."/>
            <person name="Crous P."/>
            <person name="Grigoriev I."/>
        </authorList>
    </citation>
    <scope>NUCLEOTIDE SEQUENCE</scope>
    <source>
        <strain evidence="2">CBS 675.92</strain>
    </source>
</reference>
<feature type="compositionally biased region" description="Polar residues" evidence="1">
    <location>
        <begin position="130"/>
        <end position="141"/>
    </location>
</feature>
<organism evidence="2 3">
    <name type="scientific">Byssothecium circinans</name>
    <dbReference type="NCBI Taxonomy" id="147558"/>
    <lineage>
        <taxon>Eukaryota</taxon>
        <taxon>Fungi</taxon>
        <taxon>Dikarya</taxon>
        <taxon>Ascomycota</taxon>
        <taxon>Pezizomycotina</taxon>
        <taxon>Dothideomycetes</taxon>
        <taxon>Pleosporomycetidae</taxon>
        <taxon>Pleosporales</taxon>
        <taxon>Massarineae</taxon>
        <taxon>Massarinaceae</taxon>
        <taxon>Byssothecium</taxon>
    </lineage>
</organism>
<gene>
    <name evidence="2" type="ORF">CC80DRAFT_219100</name>
</gene>
<evidence type="ECO:0000313" key="3">
    <source>
        <dbReference type="Proteomes" id="UP000800035"/>
    </source>
</evidence>
<sequence>MKSTPPWSALLRISLAPSLVPDAPHCLTGLQSYKPNPTPAAPRYSHRIASQSPHFASAAQSHPPYHNLTDARQDNMTTRGRTIVSPRLLYHTGKDAKECASDGAGFVMPLPSFAGGAGGNNGQCSPPPSRQHSMTHNQPPVSCSPPQHPHHANIPRRQFQIATMPCHRSQQHSRFTMLPVNRATRTPVLQEWRRFRNYASW</sequence>
<feature type="region of interest" description="Disordered" evidence="1">
    <location>
        <begin position="50"/>
        <end position="79"/>
    </location>
</feature>
<evidence type="ECO:0000313" key="2">
    <source>
        <dbReference type="EMBL" id="KAF1950899.1"/>
    </source>
</evidence>
<dbReference type="EMBL" id="ML977021">
    <property type="protein sequence ID" value="KAF1950899.1"/>
    <property type="molecule type" value="Genomic_DNA"/>
</dbReference>
<dbReference type="Proteomes" id="UP000800035">
    <property type="component" value="Unassembled WGS sequence"/>
</dbReference>
<proteinExistence type="predicted"/>
<accession>A0A6A5TGK8</accession>
<dbReference type="AlphaFoldDB" id="A0A6A5TGK8"/>
<evidence type="ECO:0000256" key="1">
    <source>
        <dbReference type="SAM" id="MobiDB-lite"/>
    </source>
</evidence>
<feature type="compositionally biased region" description="Polar residues" evidence="1">
    <location>
        <begin position="50"/>
        <end position="60"/>
    </location>
</feature>
<protein>
    <submittedName>
        <fullName evidence="2">Uncharacterized protein</fullName>
    </submittedName>
</protein>